<dbReference type="EMBL" id="OX459120">
    <property type="protein sequence ID" value="CAI9098218.1"/>
    <property type="molecule type" value="Genomic_DNA"/>
</dbReference>
<evidence type="ECO:0000256" key="1">
    <source>
        <dbReference type="SAM" id="MobiDB-lite"/>
    </source>
</evidence>
<evidence type="ECO:0000313" key="3">
    <source>
        <dbReference type="Proteomes" id="UP001161247"/>
    </source>
</evidence>
<gene>
    <name evidence="2" type="ORF">OLC1_LOCUS8492</name>
</gene>
<reference evidence="2" key="1">
    <citation type="submission" date="2023-03" db="EMBL/GenBank/DDBJ databases">
        <authorList>
            <person name="Julca I."/>
        </authorList>
    </citation>
    <scope>NUCLEOTIDE SEQUENCE</scope>
</reference>
<protein>
    <submittedName>
        <fullName evidence="2">OLC1v1034828C1</fullName>
    </submittedName>
</protein>
<sequence>MEKSREAETSTSMATIENIQKRLIRPSLQSQPWSGRINSQISSKFTVNSTALMMKKTQETRIRKLEDYLHPVLLSTAREKISGNRKKHHGAEIKKATKCAVQEFDLFRWSGGGDHHQRFSALAGGSTAGISEVKKEEDRNDAVDLSKD</sequence>
<feature type="compositionally biased region" description="Basic and acidic residues" evidence="1">
    <location>
        <begin position="132"/>
        <end position="148"/>
    </location>
</feature>
<keyword evidence="3" id="KW-1185">Reference proteome</keyword>
<feature type="region of interest" description="Disordered" evidence="1">
    <location>
        <begin position="124"/>
        <end position="148"/>
    </location>
</feature>
<dbReference type="Proteomes" id="UP001161247">
    <property type="component" value="Chromosome 3"/>
</dbReference>
<proteinExistence type="predicted"/>
<organism evidence="2 3">
    <name type="scientific">Oldenlandia corymbosa var. corymbosa</name>
    <dbReference type="NCBI Taxonomy" id="529605"/>
    <lineage>
        <taxon>Eukaryota</taxon>
        <taxon>Viridiplantae</taxon>
        <taxon>Streptophyta</taxon>
        <taxon>Embryophyta</taxon>
        <taxon>Tracheophyta</taxon>
        <taxon>Spermatophyta</taxon>
        <taxon>Magnoliopsida</taxon>
        <taxon>eudicotyledons</taxon>
        <taxon>Gunneridae</taxon>
        <taxon>Pentapetalae</taxon>
        <taxon>asterids</taxon>
        <taxon>lamiids</taxon>
        <taxon>Gentianales</taxon>
        <taxon>Rubiaceae</taxon>
        <taxon>Rubioideae</taxon>
        <taxon>Spermacoceae</taxon>
        <taxon>Hedyotis-Oldenlandia complex</taxon>
        <taxon>Oldenlandia</taxon>
    </lineage>
</organism>
<evidence type="ECO:0000313" key="2">
    <source>
        <dbReference type="EMBL" id="CAI9098218.1"/>
    </source>
</evidence>
<accession>A0AAV1CUJ9</accession>
<dbReference type="AlphaFoldDB" id="A0AAV1CUJ9"/>
<name>A0AAV1CUJ9_OLDCO</name>